<feature type="region of interest" description="Disordered" evidence="1">
    <location>
        <begin position="72"/>
        <end position="103"/>
    </location>
</feature>
<keyword evidence="3" id="KW-1185">Reference proteome</keyword>
<dbReference type="STRING" id="103372.F4WZR9"/>
<dbReference type="InParanoid" id="F4WZR9"/>
<accession>F4WZR9</accession>
<feature type="compositionally biased region" description="Acidic residues" evidence="1">
    <location>
        <begin position="76"/>
        <end position="87"/>
    </location>
</feature>
<protein>
    <submittedName>
        <fullName evidence="2">Uncharacterized protein</fullName>
    </submittedName>
</protein>
<dbReference type="EMBL" id="GL888480">
    <property type="protein sequence ID" value="EGI60344.1"/>
    <property type="molecule type" value="Genomic_DNA"/>
</dbReference>
<gene>
    <name evidence="2" type="ORF">G5I_11527</name>
</gene>
<name>F4WZR9_ACREC</name>
<reference evidence="2" key="1">
    <citation type="submission" date="2011-02" db="EMBL/GenBank/DDBJ databases">
        <title>The genome of the leaf-cutting ant Acromyrmex echinatior suggests key adaptations to social evolution and fungus farming.</title>
        <authorList>
            <person name="Nygaard S."/>
            <person name="Zhang G."/>
        </authorList>
    </citation>
    <scope>NUCLEOTIDE SEQUENCE</scope>
</reference>
<dbReference type="AlphaFoldDB" id="F4WZR9"/>
<evidence type="ECO:0000313" key="2">
    <source>
        <dbReference type="EMBL" id="EGI60344.1"/>
    </source>
</evidence>
<evidence type="ECO:0000256" key="1">
    <source>
        <dbReference type="SAM" id="MobiDB-lite"/>
    </source>
</evidence>
<proteinExistence type="predicted"/>
<sequence length="103" mass="11670">MPYIPNRWDIQDNKLNKEYENKALVFYYAQHALLFHYTRKVDPTPHTSSFNMGYLVSPYPYPNGAGGPIPVSMDSLEFDDDDGDDGDNGFVRSGGRTTVLFSL</sequence>
<evidence type="ECO:0000313" key="3">
    <source>
        <dbReference type="Proteomes" id="UP000007755"/>
    </source>
</evidence>
<organism evidence="3">
    <name type="scientific">Acromyrmex echinatior</name>
    <name type="common">Panamanian leafcutter ant</name>
    <name type="synonym">Acromyrmex octospinosus echinatior</name>
    <dbReference type="NCBI Taxonomy" id="103372"/>
    <lineage>
        <taxon>Eukaryota</taxon>
        <taxon>Metazoa</taxon>
        <taxon>Ecdysozoa</taxon>
        <taxon>Arthropoda</taxon>
        <taxon>Hexapoda</taxon>
        <taxon>Insecta</taxon>
        <taxon>Pterygota</taxon>
        <taxon>Neoptera</taxon>
        <taxon>Endopterygota</taxon>
        <taxon>Hymenoptera</taxon>
        <taxon>Apocrita</taxon>
        <taxon>Aculeata</taxon>
        <taxon>Formicoidea</taxon>
        <taxon>Formicidae</taxon>
        <taxon>Myrmicinae</taxon>
        <taxon>Acromyrmex</taxon>
    </lineage>
</organism>
<dbReference type="Proteomes" id="UP000007755">
    <property type="component" value="Unassembled WGS sequence"/>
</dbReference>